<dbReference type="Proteomes" id="UP000695562">
    <property type="component" value="Unassembled WGS sequence"/>
</dbReference>
<protein>
    <recommendedName>
        <fullName evidence="4">Carbohydrate binding domain-containing protein</fullName>
    </recommendedName>
</protein>
<evidence type="ECO:0000313" key="3">
    <source>
        <dbReference type="Proteomes" id="UP000695562"/>
    </source>
</evidence>
<evidence type="ECO:0000256" key="1">
    <source>
        <dbReference type="SAM" id="SignalP"/>
    </source>
</evidence>
<proteinExistence type="predicted"/>
<keyword evidence="3" id="KW-1185">Reference proteome</keyword>
<dbReference type="AlphaFoldDB" id="A0A8J4PN75"/>
<feature type="chain" id="PRO_5035162480" description="Carbohydrate binding domain-containing protein" evidence="1">
    <location>
        <begin position="18"/>
        <end position="163"/>
    </location>
</feature>
<reference evidence="2" key="1">
    <citation type="submission" date="2020-01" db="EMBL/GenBank/DDBJ databases">
        <title>Development of genomics and gene disruption for Polysphondylium violaceum indicates a role for the polyketide synthase stlB in stalk morphogenesis.</title>
        <authorList>
            <person name="Narita B."/>
            <person name="Kawabe Y."/>
            <person name="Kin K."/>
            <person name="Saito T."/>
            <person name="Gibbs R."/>
            <person name="Kuspa A."/>
            <person name="Muzny D."/>
            <person name="Queller D."/>
            <person name="Richards S."/>
            <person name="Strassman J."/>
            <person name="Sucgang R."/>
            <person name="Worley K."/>
            <person name="Schaap P."/>
        </authorList>
    </citation>
    <scope>NUCLEOTIDE SEQUENCE</scope>
    <source>
        <strain evidence="2">QSvi11</strain>
    </source>
</reference>
<comment type="caution">
    <text evidence="2">The sequence shown here is derived from an EMBL/GenBank/DDBJ whole genome shotgun (WGS) entry which is preliminary data.</text>
</comment>
<name>A0A8J4PN75_9MYCE</name>
<sequence>MIRVILFTFIFIGCIYSSLPPNCQTYQDFNNQKYVVSPNGLSFCLDSPDETYPYIWTEVNINITASRQSYAGAGAGVFYTSDESQCTINNFNSIYQIAAPHPTGFIHNTIVTNGTGESAGFSLYCYNSDYSNCDLLVNGYICAYGSTQSQDPSEESSTSWGPY</sequence>
<organism evidence="2 3">
    <name type="scientific">Polysphondylium violaceum</name>
    <dbReference type="NCBI Taxonomy" id="133409"/>
    <lineage>
        <taxon>Eukaryota</taxon>
        <taxon>Amoebozoa</taxon>
        <taxon>Evosea</taxon>
        <taxon>Eumycetozoa</taxon>
        <taxon>Dictyostelia</taxon>
        <taxon>Dictyosteliales</taxon>
        <taxon>Dictyosteliaceae</taxon>
        <taxon>Polysphondylium</taxon>
    </lineage>
</organism>
<dbReference type="EMBL" id="AJWJ01000506">
    <property type="protein sequence ID" value="KAF2070329.1"/>
    <property type="molecule type" value="Genomic_DNA"/>
</dbReference>
<gene>
    <name evidence="2" type="ORF">CYY_008346</name>
</gene>
<evidence type="ECO:0008006" key="4">
    <source>
        <dbReference type="Google" id="ProtNLM"/>
    </source>
</evidence>
<feature type="signal peptide" evidence="1">
    <location>
        <begin position="1"/>
        <end position="17"/>
    </location>
</feature>
<keyword evidence="1" id="KW-0732">Signal</keyword>
<evidence type="ECO:0000313" key="2">
    <source>
        <dbReference type="EMBL" id="KAF2070329.1"/>
    </source>
</evidence>
<accession>A0A8J4PN75</accession>